<evidence type="ECO:0000313" key="2">
    <source>
        <dbReference type="EMBL" id="GJT34390.1"/>
    </source>
</evidence>
<evidence type="ECO:0000313" key="3">
    <source>
        <dbReference type="Proteomes" id="UP001151760"/>
    </source>
</evidence>
<name>A0ABQ5D6D2_9ASTR</name>
<reference evidence="2" key="2">
    <citation type="submission" date="2022-01" db="EMBL/GenBank/DDBJ databases">
        <authorList>
            <person name="Yamashiro T."/>
            <person name="Shiraishi A."/>
            <person name="Satake H."/>
            <person name="Nakayama K."/>
        </authorList>
    </citation>
    <scope>NUCLEOTIDE SEQUENCE</scope>
</reference>
<organism evidence="2 3">
    <name type="scientific">Tanacetum coccineum</name>
    <dbReference type="NCBI Taxonomy" id="301880"/>
    <lineage>
        <taxon>Eukaryota</taxon>
        <taxon>Viridiplantae</taxon>
        <taxon>Streptophyta</taxon>
        <taxon>Embryophyta</taxon>
        <taxon>Tracheophyta</taxon>
        <taxon>Spermatophyta</taxon>
        <taxon>Magnoliopsida</taxon>
        <taxon>eudicotyledons</taxon>
        <taxon>Gunneridae</taxon>
        <taxon>Pentapetalae</taxon>
        <taxon>asterids</taxon>
        <taxon>campanulids</taxon>
        <taxon>Asterales</taxon>
        <taxon>Asteraceae</taxon>
        <taxon>Asteroideae</taxon>
        <taxon>Anthemideae</taxon>
        <taxon>Anthemidinae</taxon>
        <taxon>Tanacetum</taxon>
    </lineage>
</organism>
<gene>
    <name evidence="2" type="ORF">Tco_0924809</name>
</gene>
<keyword evidence="3" id="KW-1185">Reference proteome</keyword>
<accession>A0ABQ5D6D2</accession>
<evidence type="ECO:0000256" key="1">
    <source>
        <dbReference type="SAM" id="Coils"/>
    </source>
</evidence>
<feature type="coiled-coil region" evidence="1">
    <location>
        <begin position="41"/>
        <end position="124"/>
    </location>
</feature>
<comment type="caution">
    <text evidence="2">The sequence shown here is derived from an EMBL/GenBank/DDBJ whole genome shotgun (WGS) entry which is preliminary data.</text>
</comment>
<dbReference type="EMBL" id="BQNB010014958">
    <property type="protein sequence ID" value="GJT34390.1"/>
    <property type="molecule type" value="Genomic_DNA"/>
</dbReference>
<protein>
    <submittedName>
        <fullName evidence="2">Uncharacterized protein</fullName>
    </submittedName>
</protein>
<dbReference type="Proteomes" id="UP001151760">
    <property type="component" value="Unassembled WGS sequence"/>
</dbReference>
<reference evidence="2" key="1">
    <citation type="journal article" date="2022" name="Int. J. Mol. Sci.">
        <title>Draft Genome of Tanacetum Coccineum: Genomic Comparison of Closely Related Tanacetum-Family Plants.</title>
        <authorList>
            <person name="Yamashiro T."/>
            <person name="Shiraishi A."/>
            <person name="Nakayama K."/>
            <person name="Satake H."/>
        </authorList>
    </citation>
    <scope>NUCLEOTIDE SEQUENCE</scope>
</reference>
<keyword evidence="1" id="KW-0175">Coiled coil</keyword>
<proteinExistence type="predicted"/>
<sequence length="336" mass="38719">MAISSSRSSSSSDKEVQNCSKQCLESFKTLQKNYDSEREKHSRARLEIQCYELALESLESMIHVHEKNELAWGEKYEFQNYELKCREIKINNLNLELEKVVKERDELKVKIEKWEESSKNLDELLNSQMSARDKTGLGYGTQLNEMSNNSETDSEISLSVFDVRTSDEESIPTNDRFSIADRYHAVPPPITWNFLTPRADISFAGLDEYAIRKKIIESKTTDLNTKKSKTVGKTNEANTKKPKTVYESVNRDKVIIKDWNSDDVSEVQTISHVKTNETQTIKNRVDKIGQTSQKQGKSQVIKWGAVEVNMRSLCNSHVSIDVYWRPVNVARSRWGY</sequence>